<comment type="caution">
    <text evidence="1">The sequence shown here is derived from an EMBL/GenBank/DDBJ whole genome shotgun (WGS) entry which is preliminary data.</text>
</comment>
<evidence type="ECO:0008006" key="3">
    <source>
        <dbReference type="Google" id="ProtNLM"/>
    </source>
</evidence>
<dbReference type="RefSeq" id="WP_106671614.1">
    <property type="nucleotide sequence ID" value="NZ_BMFE01000001.1"/>
</dbReference>
<name>A0A2T1KCB6_9GAMM</name>
<reference evidence="1 2" key="1">
    <citation type="submission" date="2018-03" db="EMBL/GenBank/DDBJ databases">
        <title>Marinobacter brunus sp. nov., a marine bacterium of Gamma-proteobacteria isolated from the surface seawater of the South China Sea.</title>
        <authorList>
            <person name="Cheng H."/>
            <person name="Wu Y.-H."/>
            <person name="Xamxidin M."/>
            <person name="Xu X.-W."/>
        </authorList>
    </citation>
    <scope>NUCLEOTIDE SEQUENCE [LARGE SCALE GENOMIC DNA]</scope>
    <source>
        <strain evidence="1 2">JCM 30472</strain>
    </source>
</reference>
<dbReference type="Proteomes" id="UP000238385">
    <property type="component" value="Unassembled WGS sequence"/>
</dbReference>
<organism evidence="1 2">
    <name type="scientific">Marinobacter halophilus</name>
    <dbReference type="NCBI Taxonomy" id="1323740"/>
    <lineage>
        <taxon>Bacteria</taxon>
        <taxon>Pseudomonadati</taxon>
        <taxon>Pseudomonadota</taxon>
        <taxon>Gammaproteobacteria</taxon>
        <taxon>Pseudomonadales</taxon>
        <taxon>Marinobacteraceae</taxon>
        <taxon>Marinobacter</taxon>
    </lineage>
</organism>
<proteinExistence type="predicted"/>
<evidence type="ECO:0000313" key="2">
    <source>
        <dbReference type="Proteomes" id="UP000238385"/>
    </source>
</evidence>
<dbReference type="AlphaFoldDB" id="A0A2T1KCB6"/>
<dbReference type="OrthoDB" id="122670at2"/>
<keyword evidence="2" id="KW-1185">Reference proteome</keyword>
<protein>
    <recommendedName>
        <fullName evidence="3">DUF4160 domain-containing protein</fullName>
    </recommendedName>
</protein>
<gene>
    <name evidence="1" type="ORF">C7H08_10025</name>
</gene>
<sequence length="80" mass="9456">MPVVFRYQGFKFFFYSNEGEPFEPAHIHVRSAGKEAKFWLTPEVALARNDGFDARTIRVLLEVTEQNRKCLEEAWHDYFA</sequence>
<evidence type="ECO:0000313" key="1">
    <source>
        <dbReference type="EMBL" id="PSF07745.1"/>
    </source>
</evidence>
<dbReference type="Pfam" id="PF13711">
    <property type="entry name" value="DUF4160"/>
    <property type="match status" value="1"/>
</dbReference>
<accession>A0A2T1KCB6</accession>
<dbReference type="InterPro" id="IPR025427">
    <property type="entry name" value="DUF4160"/>
</dbReference>
<dbReference type="EMBL" id="PXNN01000013">
    <property type="protein sequence ID" value="PSF07745.1"/>
    <property type="molecule type" value="Genomic_DNA"/>
</dbReference>